<feature type="non-terminal residue" evidence="1">
    <location>
        <position position="1"/>
    </location>
</feature>
<gene>
    <name evidence="1" type="ORF">S01H4_53706</name>
</gene>
<dbReference type="Gene3D" id="2.60.40.2810">
    <property type="match status" value="2"/>
</dbReference>
<protein>
    <recommendedName>
        <fullName evidence="2">RapA2 cadherin-like domain-containing protein</fullName>
    </recommendedName>
</protein>
<accession>X1EGG2</accession>
<dbReference type="EMBL" id="BART01030832">
    <property type="protein sequence ID" value="GAH07743.1"/>
    <property type="molecule type" value="Genomic_DNA"/>
</dbReference>
<organism evidence="1">
    <name type="scientific">marine sediment metagenome</name>
    <dbReference type="NCBI Taxonomy" id="412755"/>
    <lineage>
        <taxon>unclassified sequences</taxon>
        <taxon>metagenomes</taxon>
        <taxon>ecological metagenomes</taxon>
    </lineage>
</organism>
<evidence type="ECO:0008006" key="2">
    <source>
        <dbReference type="Google" id="ProtNLM"/>
    </source>
</evidence>
<evidence type="ECO:0000313" key="1">
    <source>
        <dbReference type="EMBL" id="GAH07743.1"/>
    </source>
</evidence>
<proteinExistence type="predicted"/>
<comment type="caution">
    <text evidence="1">The sequence shown here is derived from an EMBL/GenBank/DDBJ whole genome shotgun (WGS) entry which is preliminary data.</text>
</comment>
<dbReference type="Pfam" id="PF17963">
    <property type="entry name" value="Big_9"/>
    <property type="match status" value="2"/>
</dbReference>
<reference evidence="1" key="1">
    <citation type="journal article" date="2014" name="Front. Microbiol.">
        <title>High frequency of phylogenetically diverse reductive dehalogenase-homologous genes in deep subseafloor sedimentary metagenomes.</title>
        <authorList>
            <person name="Kawai M."/>
            <person name="Futagami T."/>
            <person name="Toyoda A."/>
            <person name="Takaki Y."/>
            <person name="Nishi S."/>
            <person name="Hori S."/>
            <person name="Arai W."/>
            <person name="Tsubouchi T."/>
            <person name="Morono Y."/>
            <person name="Uchiyama I."/>
            <person name="Ito T."/>
            <person name="Fujiyama A."/>
            <person name="Inagaki F."/>
            <person name="Takami H."/>
        </authorList>
    </citation>
    <scope>NUCLEOTIDE SEQUENCE</scope>
    <source>
        <strain evidence="1">Expedition CK06-06</strain>
    </source>
</reference>
<sequence length="260" mass="26406">QSPDLTAIVQELVDRPGWSPGSSMVFVINGTGSRTSESYDGEADSAASLHVDYTLVVPNDPPVSNDQGVTTDEDAAVNITLTGSDPDNDPLTFSVSGGPGNGTLNGSAPDLTYTPFGNFNGVDSFSFTVNDGTVDSPEATVSITVDPVNDQPSAEGQFVDTNEDTAVAITLAGSDVDAGDALSFVVASGPSNGSLSGTEPNLTYTPFDDFNGSDSFTFMANDGTIDSTAATVDITVVPVNDAPAADGQSVGTDEDTAVAI</sequence>
<name>X1EGG2_9ZZZZ</name>
<dbReference type="NCBIfam" id="NF012211">
    <property type="entry name" value="tand_rpt_95"/>
    <property type="match status" value="2"/>
</dbReference>
<dbReference type="AlphaFoldDB" id="X1EGG2"/>
<feature type="non-terminal residue" evidence="1">
    <location>
        <position position="260"/>
    </location>
</feature>